<reference evidence="1 2" key="1">
    <citation type="submission" date="2012-02" db="EMBL/GenBank/DDBJ databases">
        <title>The Genome Sequence of Bacteroides salyersiae CL02T12C01.</title>
        <authorList>
            <consortium name="The Broad Institute Genome Sequencing Platform"/>
            <person name="Earl A."/>
            <person name="Ward D."/>
            <person name="Feldgarden M."/>
            <person name="Gevers D."/>
            <person name="Zitomersky N.L."/>
            <person name="Coyne M.J."/>
            <person name="Comstock L.E."/>
            <person name="Young S.K."/>
            <person name="Zeng Q."/>
            <person name="Gargeya S."/>
            <person name="Fitzgerald M."/>
            <person name="Haas B."/>
            <person name="Abouelleil A."/>
            <person name="Alvarado L."/>
            <person name="Arachchi H.M."/>
            <person name="Berlin A."/>
            <person name="Chapman S.B."/>
            <person name="Gearin G."/>
            <person name="Goldberg J."/>
            <person name="Griggs A."/>
            <person name="Gujja S."/>
            <person name="Hansen M."/>
            <person name="Heiman D."/>
            <person name="Howarth C."/>
            <person name="Larimer J."/>
            <person name="Lui A."/>
            <person name="MacDonald P.J.P."/>
            <person name="McCowen C."/>
            <person name="Montmayeur A."/>
            <person name="Murphy C."/>
            <person name="Neiman D."/>
            <person name="Pearson M."/>
            <person name="Priest M."/>
            <person name="Roberts A."/>
            <person name="Saif S."/>
            <person name="Shea T."/>
            <person name="Sisk P."/>
            <person name="Stolte C."/>
            <person name="Sykes S."/>
            <person name="Wortman J."/>
            <person name="Nusbaum C."/>
            <person name="Birren B."/>
        </authorList>
    </citation>
    <scope>NUCLEOTIDE SEQUENCE [LARGE SCALE GENOMIC DNA]</scope>
    <source>
        <strain evidence="1 2">CL02T12C01</strain>
    </source>
</reference>
<dbReference type="Proteomes" id="UP000005150">
    <property type="component" value="Unassembled WGS sequence"/>
</dbReference>
<dbReference type="GeneID" id="93115695"/>
<gene>
    <name evidence="1" type="ORF">HMPREF1071_00817</name>
</gene>
<dbReference type="HOGENOM" id="CLU_049028_1_0_10"/>
<name>I8Z4J0_9BACE</name>
<comment type="caution">
    <text evidence="1">The sequence shown here is derived from an EMBL/GenBank/DDBJ whole genome shotgun (WGS) entry which is preliminary data.</text>
</comment>
<evidence type="ECO:0000313" key="2">
    <source>
        <dbReference type="Proteomes" id="UP000005150"/>
    </source>
</evidence>
<dbReference type="EMBL" id="AGXV01000010">
    <property type="protein sequence ID" value="EIY69797.1"/>
    <property type="molecule type" value="Genomic_DNA"/>
</dbReference>
<accession>I8Z4J0</accession>
<keyword evidence="2" id="KW-1185">Reference proteome</keyword>
<sequence length="474" mass="54644">MSYSKSSGKPFEYASKISHRHIIADNDIQQYIHECVIPFEGKDMELNPSLLHDIIYPTKNRIQNIIAIDGGYTTIAIKKKFPSSLISYFQFGTLLIERKYLEGLHATPFISPKDMAELKKLMPDKLALPTKNLLLKGQTSLKYAVRKVIYDFFMNKDRDDESLMNTLYWFLFRKYEFSELVNNPNDCACSFHKVGTEDYLYKCTSCNNKAYQLSRCPNCEELEILLDEAALDKNSYVWKCPHCGENIFLTDIFRLFETVDNELGAGGILGYILSATENLLLVHMIRILTQIKHGFLNEFLLVKDGPLSFVGQTANMYKPMRHLLNFLRKNNNVNIIGIEKSGAFVDHAKEIADKMKPGQIFLMDNDHIYKYIMPADGNMEYARTSYYGGKFIYKSKEEKLYVLTLPVETHHYYSRPQLGDLKNIEEILLNIDLLKCDIYQDAIIPIALVNKLVSLSNYPGSNIIRHFTKQNISE</sequence>
<dbReference type="RefSeq" id="WP_007478813.1">
    <property type="nucleotide sequence ID" value="NZ_JH724307.1"/>
</dbReference>
<organism evidence="1 2">
    <name type="scientific">Bacteroides salyersiae CL02T12C01</name>
    <dbReference type="NCBI Taxonomy" id="997887"/>
    <lineage>
        <taxon>Bacteria</taxon>
        <taxon>Pseudomonadati</taxon>
        <taxon>Bacteroidota</taxon>
        <taxon>Bacteroidia</taxon>
        <taxon>Bacteroidales</taxon>
        <taxon>Bacteroidaceae</taxon>
        <taxon>Bacteroides</taxon>
    </lineage>
</organism>
<proteinExistence type="predicted"/>
<evidence type="ECO:0000313" key="1">
    <source>
        <dbReference type="EMBL" id="EIY69797.1"/>
    </source>
</evidence>
<dbReference type="OrthoDB" id="63920at2"/>
<dbReference type="AlphaFoldDB" id="I8Z4J0"/>
<dbReference type="PATRIC" id="fig|997887.3.peg.851"/>
<protein>
    <submittedName>
        <fullName evidence="1">Uncharacterized protein</fullName>
    </submittedName>
</protein>